<evidence type="ECO:0000256" key="1">
    <source>
        <dbReference type="SAM" id="MobiDB-lite"/>
    </source>
</evidence>
<feature type="transmembrane region" description="Helical" evidence="2">
    <location>
        <begin position="20"/>
        <end position="44"/>
    </location>
</feature>
<evidence type="ECO:0000313" key="4">
    <source>
        <dbReference type="Proteomes" id="UP000252004"/>
    </source>
</evidence>
<keyword evidence="2" id="KW-0812">Transmembrane</keyword>
<dbReference type="OrthoDB" id="4333663at2"/>
<evidence type="ECO:0000256" key="2">
    <source>
        <dbReference type="SAM" id="Phobius"/>
    </source>
</evidence>
<feature type="compositionally biased region" description="Basic and acidic residues" evidence="1">
    <location>
        <begin position="304"/>
        <end position="333"/>
    </location>
</feature>
<dbReference type="RefSeq" id="WP_114058538.1">
    <property type="nucleotide sequence ID" value="NZ_CP030862.1"/>
</dbReference>
<dbReference type="PANTHER" id="PTHR23242">
    <property type="entry name" value="TRANSCRIPTION FACTOR HOXA13"/>
    <property type="match status" value="1"/>
</dbReference>
<evidence type="ECO:0000313" key="3">
    <source>
        <dbReference type="EMBL" id="AXE27373.1"/>
    </source>
</evidence>
<dbReference type="Proteomes" id="UP000252004">
    <property type="component" value="Chromosome"/>
</dbReference>
<sequence>MPDTRTGLAQLTGARKKLAVGVGTGALIIAAIGFAGSYAAVVGLARDKGFGDFAEVFPIGIDAGIGVLLALDLLLSWIRIPFPVLRHIAWLLTAATIAFNAAAAWGDPIAVGMHATMPVLFVVVVEAVRHAVGRLADITADRHMEGVRLWRWLLSPLPTMKLWRRMKLWELRSYEQAVGMEQDRLIYQARLQARYGRAWKRKAPVEAVMPLRLAKLGVPLTDTAPAGLAAAGIEFEWRPVAAVAPPLPAFEEHALAALEVAGQPVPEHADVPGLPSPSGLSDADDDGLPPSLRALLPGRQPVFAKDKPKVRNEVTARIPEVERPGEEGPDELHGTGPEQPDTQTGESGDESTIPPENPQAASAVPPPVDPLKAANARRAEENRKARSTYASGWFEAVRDKPELTRAAYAETLGISTKTLGRAIAENAPA</sequence>
<organism evidence="3 4">
    <name type="scientific">Streptomyces globosus</name>
    <dbReference type="NCBI Taxonomy" id="68209"/>
    <lineage>
        <taxon>Bacteria</taxon>
        <taxon>Bacillati</taxon>
        <taxon>Actinomycetota</taxon>
        <taxon>Actinomycetes</taxon>
        <taxon>Kitasatosporales</taxon>
        <taxon>Streptomycetaceae</taxon>
        <taxon>Streptomyces</taxon>
    </lineage>
</organism>
<reference evidence="3 4" key="1">
    <citation type="submission" date="2018-01" db="EMBL/GenBank/DDBJ databases">
        <title>Draft genome Sequence of streptomyces globosus LZH-48.</title>
        <authorList>
            <person name="Ran K."/>
            <person name="Li Z."/>
            <person name="Wei S."/>
            <person name="Dong R."/>
        </authorList>
    </citation>
    <scope>NUCLEOTIDE SEQUENCE [LARGE SCALE GENOMIC DNA]</scope>
    <source>
        <strain evidence="3 4">LZH-48</strain>
    </source>
</reference>
<dbReference type="EMBL" id="CP030862">
    <property type="protein sequence ID" value="AXE27373.1"/>
    <property type="molecule type" value="Genomic_DNA"/>
</dbReference>
<feature type="transmembrane region" description="Helical" evidence="2">
    <location>
        <begin position="56"/>
        <end position="75"/>
    </location>
</feature>
<accession>A0A344U902</accession>
<keyword evidence="4" id="KW-1185">Reference proteome</keyword>
<feature type="region of interest" description="Disordered" evidence="1">
    <location>
        <begin position="266"/>
        <end position="392"/>
    </location>
</feature>
<protein>
    <recommendedName>
        <fullName evidence="5">DUF2637 domain-containing protein</fullName>
    </recommendedName>
</protein>
<gene>
    <name evidence="3" type="ORF">C0216_08815</name>
</gene>
<keyword evidence="2" id="KW-1133">Transmembrane helix</keyword>
<dbReference type="Pfam" id="PF10935">
    <property type="entry name" value="DUF2637"/>
    <property type="match status" value="1"/>
</dbReference>
<name>A0A344U902_9ACTN</name>
<dbReference type="PANTHER" id="PTHR23242:SF9">
    <property type="entry name" value="TRANSCRIPTION FACTOR HOXA13"/>
    <property type="match status" value="1"/>
</dbReference>
<proteinExistence type="predicted"/>
<keyword evidence="2" id="KW-0472">Membrane</keyword>
<dbReference type="KEGG" id="sgz:C0216_08815"/>
<feature type="transmembrane region" description="Helical" evidence="2">
    <location>
        <begin position="87"/>
        <end position="105"/>
    </location>
</feature>
<dbReference type="InterPro" id="IPR021235">
    <property type="entry name" value="DUF2637"/>
</dbReference>
<dbReference type="AlphaFoldDB" id="A0A344U902"/>
<evidence type="ECO:0008006" key="5">
    <source>
        <dbReference type="Google" id="ProtNLM"/>
    </source>
</evidence>